<dbReference type="AlphaFoldDB" id="A0A2V1IUT6"/>
<accession>A0A2V1IUT6</accession>
<comment type="caution">
    <text evidence="5">The sequence shown here is derived from an EMBL/GenBank/DDBJ whole genome shotgun (WGS) entry which is preliminary data.</text>
</comment>
<dbReference type="PANTHER" id="PTHR30349">
    <property type="entry name" value="PHAGE INTEGRASE-RELATED"/>
    <property type="match status" value="1"/>
</dbReference>
<dbReference type="GO" id="GO:0003677">
    <property type="term" value="F:DNA binding"/>
    <property type="evidence" value="ECO:0007669"/>
    <property type="project" value="UniProtKB-KW"/>
</dbReference>
<dbReference type="InterPro" id="IPR002104">
    <property type="entry name" value="Integrase_catalytic"/>
</dbReference>
<evidence type="ECO:0000256" key="1">
    <source>
        <dbReference type="ARBA" id="ARBA00008857"/>
    </source>
</evidence>
<dbReference type="GO" id="GO:0015074">
    <property type="term" value="P:DNA integration"/>
    <property type="evidence" value="ECO:0007669"/>
    <property type="project" value="InterPro"/>
</dbReference>
<evidence type="ECO:0000256" key="2">
    <source>
        <dbReference type="ARBA" id="ARBA00023125"/>
    </source>
</evidence>
<dbReference type="Gene3D" id="1.10.443.10">
    <property type="entry name" value="Intergrase catalytic core"/>
    <property type="match status" value="1"/>
</dbReference>
<keyword evidence="2" id="KW-0238">DNA-binding</keyword>
<evidence type="ECO:0000313" key="5">
    <source>
        <dbReference type="EMBL" id="PWB05882.1"/>
    </source>
</evidence>
<dbReference type="PANTHER" id="PTHR30349:SF41">
    <property type="entry name" value="INTEGRASE_RECOMBINASE PROTEIN MJ0367-RELATED"/>
    <property type="match status" value="1"/>
</dbReference>
<dbReference type="Proteomes" id="UP000244925">
    <property type="component" value="Unassembled WGS sequence"/>
</dbReference>
<evidence type="ECO:0000256" key="3">
    <source>
        <dbReference type="ARBA" id="ARBA00023172"/>
    </source>
</evidence>
<name>A0A2V1IUT6_9BACT</name>
<keyword evidence="6" id="KW-1185">Reference proteome</keyword>
<dbReference type="InterPro" id="IPR011010">
    <property type="entry name" value="DNA_brk_join_enz"/>
</dbReference>
<feature type="domain" description="Tyr recombinase" evidence="4">
    <location>
        <begin position="107"/>
        <end position="313"/>
    </location>
</feature>
<dbReference type="SUPFAM" id="SSF56349">
    <property type="entry name" value="DNA breaking-rejoining enzymes"/>
    <property type="match status" value="1"/>
</dbReference>
<dbReference type="GO" id="GO:0006310">
    <property type="term" value="P:DNA recombination"/>
    <property type="evidence" value="ECO:0007669"/>
    <property type="project" value="UniProtKB-KW"/>
</dbReference>
<dbReference type="Pfam" id="PF00589">
    <property type="entry name" value="Phage_integrase"/>
    <property type="match status" value="1"/>
</dbReference>
<reference evidence="6" key="1">
    <citation type="submission" date="2018-02" db="EMBL/GenBank/DDBJ databases">
        <authorList>
            <person name="Clavel T."/>
            <person name="Strowig T."/>
        </authorList>
    </citation>
    <scope>NUCLEOTIDE SEQUENCE [LARGE SCALE GENOMIC DNA]</scope>
    <source>
        <strain evidence="6">DSM 100764</strain>
    </source>
</reference>
<sequence>MSNKHEYRSVFAPYISAFMKIKSAVVSKTADYGHTLKQWDDAMILNKRSELYVTKEMVCEWEKSLYPTSDVTSYHKHSQLIQFLKYLCRLGIECYVPRLPKRPTSTYTPYVYTHDEIIRIFAAIDEAELSRPTPKSCLMCMPCLFRLLYATGMRISEALSIRNEDVDFSNNFIILRKTKNNKERIIPMNERLKEVLMQYIKYRDLVPVEGISNPDRYLFVSGLGKPFSTNTPYTFFKRILEKCGIHHRGKNEGPRVHDLRHTFAVHTLHRMSSEDVDLYAGLPILSVMLGHASVKETEWYLRLTREFYPEIIEKMSATTGGVFPELDKNNMYHGKGN</sequence>
<keyword evidence="3" id="KW-0233">DNA recombination</keyword>
<dbReference type="InterPro" id="IPR050090">
    <property type="entry name" value="Tyrosine_recombinase_XerCD"/>
</dbReference>
<gene>
    <name evidence="5" type="ORF">C5O25_12070</name>
</gene>
<organism evidence="5 6">
    <name type="scientific">Paramuribaculum intestinale</name>
    <dbReference type="NCBI Taxonomy" id="2094151"/>
    <lineage>
        <taxon>Bacteria</taxon>
        <taxon>Pseudomonadati</taxon>
        <taxon>Bacteroidota</taxon>
        <taxon>Bacteroidia</taxon>
        <taxon>Bacteroidales</taxon>
        <taxon>Muribaculaceae</taxon>
        <taxon>Paramuribaculum</taxon>
    </lineage>
</organism>
<evidence type="ECO:0000313" key="6">
    <source>
        <dbReference type="Proteomes" id="UP000244925"/>
    </source>
</evidence>
<proteinExistence type="inferred from homology"/>
<protein>
    <recommendedName>
        <fullName evidence="4">Tyr recombinase domain-containing protein</fullName>
    </recommendedName>
</protein>
<comment type="similarity">
    <text evidence="1">Belongs to the 'phage' integrase family.</text>
</comment>
<dbReference type="EMBL" id="PUBV01000047">
    <property type="protein sequence ID" value="PWB05882.1"/>
    <property type="molecule type" value="Genomic_DNA"/>
</dbReference>
<evidence type="ECO:0000259" key="4">
    <source>
        <dbReference type="PROSITE" id="PS51898"/>
    </source>
</evidence>
<dbReference type="PROSITE" id="PS51898">
    <property type="entry name" value="TYR_RECOMBINASE"/>
    <property type="match status" value="1"/>
</dbReference>
<dbReference type="InterPro" id="IPR013762">
    <property type="entry name" value="Integrase-like_cat_sf"/>
</dbReference>